<comment type="similarity">
    <text evidence="1">Belongs to the PPR family. P subfamily.</text>
</comment>
<keyword evidence="2" id="KW-0677">Repeat</keyword>
<dbReference type="PANTHER" id="PTHR47939">
    <property type="entry name" value="MEMBRANE-ASSOCIATED SALT-INDUCIBLE PROTEIN-LIKE"/>
    <property type="match status" value="1"/>
</dbReference>
<evidence type="ECO:0000256" key="3">
    <source>
        <dbReference type="PROSITE-ProRule" id="PRU00708"/>
    </source>
</evidence>
<sequence>MATRPTNLYRTLFNLYPCVFHSSLIHSISSLHSVEETIKAAVEAKSYKQLPDILIAVKKAALIPNPFSFLSTFPLKLRTQIIDEILQSFKSIRPRFRLRIAYDLLLSDTLQSPHPIPLSLAILQCTLRSGCLPAPQIKLLLSSAWLNCQGQSQSVSDSLMEMQDIGYCPDSLMCNYLISSLCAVDRLEEAVKVLKGMSGAGSLPDLESYAGLIAAMCTFRKTVDAVELMKQMVQKARLTPRQGTVVKVLATLRANREIWKAIEMIEFLEREGNPVGFESYELVVEGCLECCEYILAGKVVIAMTERGFIPYIKVRQKVVEGLYNADELKLAFSVRERFAELGS</sequence>
<evidence type="ECO:0000256" key="1">
    <source>
        <dbReference type="ARBA" id="ARBA00007626"/>
    </source>
</evidence>
<gene>
    <name evidence="5" type="primary">LOC110419397</name>
</gene>
<keyword evidence="4" id="KW-1185">Reference proteome</keyword>
<dbReference type="RefSeq" id="XP_021288096.1">
    <property type="nucleotide sequence ID" value="XM_021432421.1"/>
</dbReference>
<dbReference type="InterPro" id="IPR011990">
    <property type="entry name" value="TPR-like_helical_dom_sf"/>
</dbReference>
<accession>A0A6J1AMN1</accession>
<evidence type="ECO:0000313" key="5">
    <source>
        <dbReference type="RefSeq" id="XP_021288096.1"/>
    </source>
</evidence>
<protein>
    <submittedName>
        <fullName evidence="5">Pentatricopeptide repeat-containing protein At1g06270</fullName>
    </submittedName>
</protein>
<organism evidence="4 5">
    <name type="scientific">Herrania umbratica</name>
    <dbReference type="NCBI Taxonomy" id="108875"/>
    <lineage>
        <taxon>Eukaryota</taxon>
        <taxon>Viridiplantae</taxon>
        <taxon>Streptophyta</taxon>
        <taxon>Embryophyta</taxon>
        <taxon>Tracheophyta</taxon>
        <taxon>Spermatophyta</taxon>
        <taxon>Magnoliopsida</taxon>
        <taxon>eudicotyledons</taxon>
        <taxon>Gunneridae</taxon>
        <taxon>Pentapetalae</taxon>
        <taxon>rosids</taxon>
        <taxon>malvids</taxon>
        <taxon>Malvales</taxon>
        <taxon>Malvaceae</taxon>
        <taxon>Byttnerioideae</taxon>
        <taxon>Herrania</taxon>
    </lineage>
</organism>
<evidence type="ECO:0000313" key="4">
    <source>
        <dbReference type="Proteomes" id="UP000504621"/>
    </source>
</evidence>
<evidence type="ECO:0000256" key="2">
    <source>
        <dbReference type="ARBA" id="ARBA00022737"/>
    </source>
</evidence>
<dbReference type="AlphaFoldDB" id="A0A6J1AMN1"/>
<dbReference type="Proteomes" id="UP000504621">
    <property type="component" value="Unplaced"/>
</dbReference>
<dbReference type="Gene3D" id="1.25.40.10">
    <property type="entry name" value="Tetratricopeptide repeat domain"/>
    <property type="match status" value="1"/>
</dbReference>
<reference evidence="5" key="1">
    <citation type="submission" date="2025-08" db="UniProtKB">
        <authorList>
            <consortium name="RefSeq"/>
        </authorList>
    </citation>
    <scope>IDENTIFICATION</scope>
    <source>
        <tissue evidence="5">Leaf</tissue>
    </source>
</reference>
<feature type="repeat" description="PPR" evidence="3">
    <location>
        <begin position="170"/>
        <end position="204"/>
    </location>
</feature>
<name>A0A6J1AMN1_9ROSI</name>
<proteinExistence type="inferred from homology"/>
<dbReference type="OrthoDB" id="1911783at2759"/>
<dbReference type="InterPro" id="IPR050667">
    <property type="entry name" value="PPR-containing_protein"/>
</dbReference>
<dbReference type="PROSITE" id="PS51375">
    <property type="entry name" value="PPR"/>
    <property type="match status" value="1"/>
</dbReference>
<dbReference type="PANTHER" id="PTHR47939:SF13">
    <property type="entry name" value="OS03G0201400 PROTEIN"/>
    <property type="match status" value="1"/>
</dbReference>
<dbReference type="NCBIfam" id="TIGR00756">
    <property type="entry name" value="PPR"/>
    <property type="match status" value="1"/>
</dbReference>
<dbReference type="GeneID" id="110419397"/>
<dbReference type="InterPro" id="IPR002885">
    <property type="entry name" value="PPR_rpt"/>
</dbReference>